<dbReference type="GO" id="GO:0047444">
    <property type="term" value="F:N-acylneuraminate-9-phosphate synthase activity"/>
    <property type="evidence" value="ECO:0007669"/>
    <property type="project" value="TreeGrafter"/>
</dbReference>
<name>A0A1H4B8E0_ALKAM</name>
<evidence type="ECO:0000313" key="2">
    <source>
        <dbReference type="EMBL" id="SEA44409.1"/>
    </source>
</evidence>
<dbReference type="SUPFAM" id="SSF51269">
    <property type="entry name" value="AFP III-like domain"/>
    <property type="match status" value="1"/>
</dbReference>
<organism evidence="2 3">
    <name type="scientific">Alkalimonas amylolytica</name>
    <dbReference type="NCBI Taxonomy" id="152573"/>
    <lineage>
        <taxon>Bacteria</taxon>
        <taxon>Pseudomonadati</taxon>
        <taxon>Pseudomonadota</taxon>
        <taxon>Gammaproteobacteria</taxon>
        <taxon>Alkalimonas</taxon>
    </lineage>
</organism>
<dbReference type="InterPro" id="IPR013785">
    <property type="entry name" value="Aldolase_TIM"/>
</dbReference>
<dbReference type="InterPro" id="IPR013132">
    <property type="entry name" value="PseI/NeuA/B-like_N"/>
</dbReference>
<dbReference type="CDD" id="cd11615">
    <property type="entry name" value="SAF_NeuB_like"/>
    <property type="match status" value="1"/>
</dbReference>
<keyword evidence="3" id="KW-1185">Reference proteome</keyword>
<evidence type="ECO:0000259" key="1">
    <source>
        <dbReference type="PROSITE" id="PS50844"/>
    </source>
</evidence>
<dbReference type="EMBL" id="FNRM01000003">
    <property type="protein sequence ID" value="SEA44409.1"/>
    <property type="molecule type" value="Genomic_DNA"/>
</dbReference>
<proteinExistence type="predicted"/>
<dbReference type="Proteomes" id="UP000198773">
    <property type="component" value="Unassembled WGS sequence"/>
</dbReference>
<feature type="domain" description="AFP-like" evidence="1">
    <location>
        <begin position="299"/>
        <end position="352"/>
    </location>
</feature>
<evidence type="ECO:0000313" key="3">
    <source>
        <dbReference type="Proteomes" id="UP000198773"/>
    </source>
</evidence>
<accession>A0A1H4B8E0</accession>
<dbReference type="RefSeq" id="WP_245785649.1">
    <property type="nucleotide sequence ID" value="NZ_FNRM01000003.1"/>
</dbReference>
<gene>
    <name evidence="2" type="ORF">SAMN04488051_103227</name>
</gene>
<dbReference type="PANTHER" id="PTHR42966:SF1">
    <property type="entry name" value="SIALIC ACID SYNTHASE"/>
    <property type="match status" value="1"/>
</dbReference>
<dbReference type="STRING" id="152573.SAMN04488051_103227"/>
<dbReference type="InterPro" id="IPR057736">
    <property type="entry name" value="SAF_PseI/NeuA/NeuB"/>
</dbReference>
<protein>
    <submittedName>
        <fullName evidence="2">N-acetylneuraminate synthase</fullName>
    </submittedName>
</protein>
<dbReference type="InterPro" id="IPR051690">
    <property type="entry name" value="PseI-like"/>
</dbReference>
<dbReference type="GO" id="GO:0016051">
    <property type="term" value="P:carbohydrate biosynthetic process"/>
    <property type="evidence" value="ECO:0007669"/>
    <property type="project" value="InterPro"/>
</dbReference>
<dbReference type="SUPFAM" id="SSF51569">
    <property type="entry name" value="Aldolase"/>
    <property type="match status" value="1"/>
</dbReference>
<dbReference type="InterPro" id="IPR036732">
    <property type="entry name" value="AFP_Neu5c_C_sf"/>
</dbReference>
<dbReference type="InterPro" id="IPR006190">
    <property type="entry name" value="SAF_AFP_Neu5Ac"/>
</dbReference>
<reference evidence="2 3" key="1">
    <citation type="submission" date="2016-10" db="EMBL/GenBank/DDBJ databases">
        <authorList>
            <person name="de Groot N.N."/>
        </authorList>
    </citation>
    <scope>NUCLEOTIDE SEQUENCE [LARGE SCALE GENOMIC DNA]</scope>
    <source>
        <strain evidence="2 3">CGMCC 1.3430</strain>
    </source>
</reference>
<dbReference type="Gene3D" id="3.20.20.70">
    <property type="entry name" value="Aldolase class I"/>
    <property type="match status" value="1"/>
</dbReference>
<dbReference type="AlphaFoldDB" id="A0A1H4B8E0"/>
<dbReference type="PANTHER" id="PTHR42966">
    <property type="entry name" value="N-ACETYLNEURAMINATE SYNTHASE"/>
    <property type="match status" value="1"/>
</dbReference>
<sequence length="352" mass="38554">MMRSYQFSQQIQLGRRLIGPEQPSYIIAEAGVNHNGDMAMAHQLIDVAVAAGADAVKFQLFSTEALIRSDVVKASYQLQGEGDAQSQFQMLKQLEISPAQCRQLQHYCAQHGIEFLVTPFDEPSLEQLKEAKLSALKISSTDLTNLPFLVKAASLKIPLIVSTGMSEYSEVQRAVDTLYPHCKDLILLQCTSSYPAPDSALNLRVMQSFQQQFQLLVGYSDHTVGLGASPYAVAAGAVLVEKHFTLDKSLPGPDHQASLSPEELRQFVAEIRRVDAMLGSAVKSVEWCERANRASLQKSMVAACRIEAGEPFTAQNLVARRTGGIGVSPVYAEQLYRLCATRNYDAGDIIDG</sequence>
<dbReference type="Pfam" id="PF03102">
    <property type="entry name" value="NeuB"/>
    <property type="match status" value="1"/>
</dbReference>
<dbReference type="PROSITE" id="PS50844">
    <property type="entry name" value="AFP_LIKE"/>
    <property type="match status" value="1"/>
</dbReference>